<feature type="transmembrane region" description="Helical" evidence="5">
    <location>
        <begin position="177"/>
        <end position="200"/>
    </location>
</feature>
<dbReference type="SUPFAM" id="SSF103473">
    <property type="entry name" value="MFS general substrate transporter"/>
    <property type="match status" value="1"/>
</dbReference>
<evidence type="ECO:0000259" key="6">
    <source>
        <dbReference type="PROSITE" id="PS50850"/>
    </source>
</evidence>
<evidence type="ECO:0000313" key="8">
    <source>
        <dbReference type="Proteomes" id="UP000190797"/>
    </source>
</evidence>
<keyword evidence="4 5" id="KW-0472">Membrane</keyword>
<evidence type="ECO:0000256" key="5">
    <source>
        <dbReference type="SAM" id="Phobius"/>
    </source>
</evidence>
<dbReference type="AlphaFoldDB" id="A0A1U9ZRY9"/>
<evidence type="ECO:0000256" key="3">
    <source>
        <dbReference type="ARBA" id="ARBA00022989"/>
    </source>
</evidence>
<feature type="transmembrane region" description="Helical" evidence="5">
    <location>
        <begin position="65"/>
        <end position="85"/>
    </location>
</feature>
<feature type="transmembrane region" description="Helical" evidence="5">
    <location>
        <begin position="25"/>
        <end position="45"/>
    </location>
</feature>
<feature type="transmembrane region" description="Helical" evidence="5">
    <location>
        <begin position="242"/>
        <end position="264"/>
    </location>
</feature>
<dbReference type="EMBL" id="CP017717">
    <property type="protein sequence ID" value="AQZ60720.1"/>
    <property type="molecule type" value="Genomic_DNA"/>
</dbReference>
<keyword evidence="2 5" id="KW-0812">Transmembrane</keyword>
<dbReference type="InterPro" id="IPR011701">
    <property type="entry name" value="MFS"/>
</dbReference>
<keyword evidence="8" id="KW-1185">Reference proteome</keyword>
<dbReference type="Gene3D" id="1.20.1250.20">
    <property type="entry name" value="MFS general substrate transporter like domains"/>
    <property type="match status" value="2"/>
</dbReference>
<gene>
    <name evidence="7" type="ORF">BKM31_03635</name>
</gene>
<dbReference type="Pfam" id="PF07690">
    <property type="entry name" value="MFS_1"/>
    <property type="match status" value="1"/>
</dbReference>
<dbReference type="InterPro" id="IPR020846">
    <property type="entry name" value="MFS_dom"/>
</dbReference>
<keyword evidence="3 5" id="KW-1133">Transmembrane helix</keyword>
<dbReference type="OrthoDB" id="4474610at2"/>
<dbReference type="CDD" id="cd17319">
    <property type="entry name" value="MFS_ExuT_GudP_like"/>
    <property type="match status" value="1"/>
</dbReference>
<dbReference type="PROSITE" id="PS50850">
    <property type="entry name" value="MFS"/>
    <property type="match status" value="1"/>
</dbReference>
<reference evidence="8" key="1">
    <citation type="journal article" date="2017" name="Med. Chem. Commun.">
        <title>Nonomuraea sp. ATCC 55076 harbours the largest actinomycete chromosome to date and the kistamicin biosynthetic gene cluster.</title>
        <authorList>
            <person name="Nazari B."/>
            <person name="Forneris C.C."/>
            <person name="Gibson M.I."/>
            <person name="Moon K."/>
            <person name="Schramma K.R."/>
            <person name="Seyedsayamdost M.R."/>
        </authorList>
    </citation>
    <scope>NUCLEOTIDE SEQUENCE [LARGE SCALE GENOMIC DNA]</scope>
    <source>
        <strain evidence="8">ATCC 55076</strain>
    </source>
</reference>
<evidence type="ECO:0000256" key="2">
    <source>
        <dbReference type="ARBA" id="ARBA00022692"/>
    </source>
</evidence>
<proteinExistence type="predicted"/>
<comment type="subcellular location">
    <subcellularLocation>
        <location evidence="1">Cell membrane</location>
        <topology evidence="1">Multi-pass membrane protein</topology>
    </subcellularLocation>
</comment>
<dbReference type="Proteomes" id="UP000190797">
    <property type="component" value="Chromosome"/>
</dbReference>
<accession>A0A1U9ZRY9</accession>
<feature type="domain" description="Major facilitator superfamily (MFS) profile" evidence="6">
    <location>
        <begin position="27"/>
        <end position="432"/>
    </location>
</feature>
<dbReference type="GO" id="GO:0022857">
    <property type="term" value="F:transmembrane transporter activity"/>
    <property type="evidence" value="ECO:0007669"/>
    <property type="project" value="InterPro"/>
</dbReference>
<dbReference type="PANTHER" id="PTHR11662:SF399">
    <property type="entry name" value="FI19708P1-RELATED"/>
    <property type="match status" value="1"/>
</dbReference>
<feature type="transmembrane region" description="Helical" evidence="5">
    <location>
        <begin position="317"/>
        <end position="335"/>
    </location>
</feature>
<evidence type="ECO:0000256" key="4">
    <source>
        <dbReference type="ARBA" id="ARBA00023136"/>
    </source>
</evidence>
<dbReference type="InterPro" id="IPR050382">
    <property type="entry name" value="MFS_Na/Anion_cotransporter"/>
</dbReference>
<sequence length="443" mass="47600">MQSNSATPAPAVPATARRARSRLRWTIITMSGLGLTIAYLDRSALSVASTYMQDELGFDQTVKGILLSSFFWTYAIFQLPSGWLLDRFGPRLIYPIAVVWWSLWTAATALAHGVGTLLITRLGLGIGEAPVQPANIKVVATWFPRRERALASSLFDTGQQVGVALSVPVVTALIAAFGWRAAFVVIGVAGLFWVIGWWMIYRSPREHPRISQAELDYIEGGDAAVPESGPRMRWVELLRYPTVWGLVLGYICRSATGAFFLTWYPSYLVEDRGFSILELGVFGSIPSLLAVGATIAGGAFSDWLVRRGVPIARARKLPIITGMLLASSIALTTFVDGNVAVMVLLSISNCAHSFAGAAILSLPVEVAPAPSVVGSVAGFQNFGSQIGNIVSPILIGFFLTLSGNSYTGPMLFAGVMAILGTLIYGFVVKVRPLNENIPAESRG</sequence>
<dbReference type="InterPro" id="IPR036259">
    <property type="entry name" value="MFS_trans_sf"/>
</dbReference>
<dbReference type="GO" id="GO:0005886">
    <property type="term" value="C:plasma membrane"/>
    <property type="evidence" value="ECO:0007669"/>
    <property type="project" value="UniProtKB-SubCell"/>
</dbReference>
<feature type="transmembrane region" description="Helical" evidence="5">
    <location>
        <begin position="92"/>
        <end position="114"/>
    </location>
</feature>
<organism evidence="7 8">
    <name type="scientific">[Actinomadura] parvosata subsp. kistnae</name>
    <dbReference type="NCBI Taxonomy" id="1909395"/>
    <lineage>
        <taxon>Bacteria</taxon>
        <taxon>Bacillati</taxon>
        <taxon>Actinomycetota</taxon>
        <taxon>Actinomycetes</taxon>
        <taxon>Streptosporangiales</taxon>
        <taxon>Streptosporangiaceae</taxon>
        <taxon>Nonomuraea</taxon>
    </lineage>
</organism>
<name>A0A1U9ZRY9_9ACTN</name>
<dbReference type="KEGG" id="noa:BKM31_03635"/>
<evidence type="ECO:0000313" key="7">
    <source>
        <dbReference type="EMBL" id="AQZ60720.1"/>
    </source>
</evidence>
<evidence type="ECO:0000256" key="1">
    <source>
        <dbReference type="ARBA" id="ARBA00004651"/>
    </source>
</evidence>
<feature type="transmembrane region" description="Helical" evidence="5">
    <location>
        <begin position="284"/>
        <end position="305"/>
    </location>
</feature>
<dbReference type="STRING" id="1909395.BKM31_03635"/>
<feature type="transmembrane region" description="Helical" evidence="5">
    <location>
        <begin position="407"/>
        <end position="427"/>
    </location>
</feature>
<dbReference type="PANTHER" id="PTHR11662">
    <property type="entry name" value="SOLUTE CARRIER FAMILY 17"/>
    <property type="match status" value="1"/>
</dbReference>
<protein>
    <recommendedName>
        <fullName evidence="6">Major facilitator superfamily (MFS) profile domain-containing protein</fullName>
    </recommendedName>
</protein>